<feature type="compositionally biased region" description="Polar residues" evidence="2">
    <location>
        <begin position="101"/>
        <end position="111"/>
    </location>
</feature>
<evidence type="ECO:0000313" key="5">
    <source>
        <dbReference type="EMBL" id="QUL98129.1"/>
    </source>
</evidence>
<name>A0AAT9LBJ4_9FIRM</name>
<evidence type="ECO:0000259" key="3">
    <source>
        <dbReference type="Pfam" id="PF03749"/>
    </source>
</evidence>
<dbReference type="GO" id="GO:0003677">
    <property type="term" value="F:DNA binding"/>
    <property type="evidence" value="ECO:0007669"/>
    <property type="project" value="InterPro"/>
</dbReference>
<gene>
    <name evidence="1" type="primary">sfsA</name>
    <name evidence="5" type="ORF">IMF26_08750</name>
</gene>
<reference evidence="5" key="1">
    <citation type="submission" date="2020-10" db="EMBL/GenBank/DDBJ databases">
        <authorList>
            <person name="Kadnikov V."/>
            <person name="Beletsky A.V."/>
            <person name="Mardanov A.V."/>
            <person name="Karnachuk O.V."/>
            <person name="Ravin N.V."/>
        </authorList>
    </citation>
    <scope>NUCLEOTIDE SEQUENCE</scope>
    <source>
        <strain evidence="5">Bu02</strain>
    </source>
</reference>
<dbReference type="EMBL" id="CP062796">
    <property type="protein sequence ID" value="QUL98129.1"/>
    <property type="molecule type" value="Genomic_DNA"/>
</dbReference>
<feature type="region of interest" description="Disordered" evidence="2">
    <location>
        <begin position="94"/>
        <end position="118"/>
    </location>
</feature>
<accession>A0AAT9LBJ4</accession>
<organism evidence="5">
    <name type="scientific">Candidatus Fermentithermobacillus carboniphilus</name>
    <dbReference type="NCBI Taxonomy" id="3085328"/>
    <lineage>
        <taxon>Bacteria</taxon>
        <taxon>Bacillati</taxon>
        <taxon>Bacillota</taxon>
        <taxon>Candidatus Fermentithermobacillia</taxon>
        <taxon>Candidatus Fermentithermobacillales</taxon>
        <taxon>Candidatus Fermentithermobacillaceae</taxon>
        <taxon>Candidatus Fermentithermobacillus</taxon>
    </lineage>
</organism>
<comment type="similarity">
    <text evidence="1">Belongs to the SfsA family.</text>
</comment>
<feature type="domain" description="Sugar fermentation stimulation protein C-terminal" evidence="3">
    <location>
        <begin position="228"/>
        <end position="334"/>
    </location>
</feature>
<dbReference type="CDD" id="cd22359">
    <property type="entry name" value="SfsA-like_bacterial"/>
    <property type="match status" value="1"/>
</dbReference>
<dbReference type="InterPro" id="IPR005224">
    <property type="entry name" value="SfsA"/>
</dbReference>
<feature type="region of interest" description="Disordered" evidence="2">
    <location>
        <begin position="204"/>
        <end position="226"/>
    </location>
</feature>
<feature type="region of interest" description="Disordered" evidence="2">
    <location>
        <begin position="131"/>
        <end position="152"/>
    </location>
</feature>
<dbReference type="Gene3D" id="3.40.1350.60">
    <property type="match status" value="1"/>
</dbReference>
<evidence type="ECO:0000259" key="4">
    <source>
        <dbReference type="Pfam" id="PF17746"/>
    </source>
</evidence>
<reference evidence="5" key="2">
    <citation type="journal article" date="2023" name="Biology">
        <title>Prokaryotic Life Associated with Coal-Fire Gas Vents Revealed by Metagenomics.</title>
        <authorList>
            <person name="Kadnikov V.V."/>
            <person name="Mardanov A.V."/>
            <person name="Beletsky A.V."/>
            <person name="Karnachuk O.V."/>
            <person name="Ravin N.V."/>
        </authorList>
    </citation>
    <scope>NUCLEOTIDE SEQUENCE</scope>
    <source>
        <strain evidence="5">Bu02</strain>
    </source>
</reference>
<evidence type="ECO:0000256" key="2">
    <source>
        <dbReference type="SAM" id="MobiDB-lite"/>
    </source>
</evidence>
<dbReference type="PANTHER" id="PTHR30545:SF2">
    <property type="entry name" value="SUGAR FERMENTATION STIMULATION PROTEIN A"/>
    <property type="match status" value="1"/>
</dbReference>
<dbReference type="Gene3D" id="2.40.50.580">
    <property type="match status" value="1"/>
</dbReference>
<dbReference type="InterPro" id="IPR041465">
    <property type="entry name" value="SfsA_N"/>
</dbReference>
<feature type="domain" description="SfsA N-terminal OB" evidence="4">
    <location>
        <begin position="23"/>
        <end position="88"/>
    </location>
</feature>
<dbReference type="AlphaFoldDB" id="A0AAT9LBJ4"/>
<proteinExistence type="inferred from homology"/>
<evidence type="ECO:0000256" key="1">
    <source>
        <dbReference type="HAMAP-Rule" id="MF_00095"/>
    </source>
</evidence>
<dbReference type="Pfam" id="PF03749">
    <property type="entry name" value="SfsA"/>
    <property type="match status" value="1"/>
</dbReference>
<dbReference type="HAMAP" id="MF_00095">
    <property type="entry name" value="SfsA"/>
    <property type="match status" value="1"/>
</dbReference>
<dbReference type="KEGG" id="fcz:IMF26_08750"/>
<dbReference type="PANTHER" id="PTHR30545">
    <property type="entry name" value="SUGAR FERMENTATION STIMULATION PROTEIN A"/>
    <property type="match status" value="1"/>
</dbReference>
<protein>
    <recommendedName>
        <fullName evidence="1">Sugar fermentation stimulation protein homolog</fullName>
    </recommendedName>
</protein>
<dbReference type="InterPro" id="IPR040452">
    <property type="entry name" value="SfsA_C"/>
</dbReference>
<dbReference type="Pfam" id="PF17746">
    <property type="entry name" value="SfsA_N"/>
    <property type="match status" value="1"/>
</dbReference>
<sequence length="354" mass="38764">MQDPCDSRSLSISLGRLEEATVISRLNRFVALVNLKGREVQAHVADSGRLKELLFPGNRVMIRKVLEENSAAGTERKTRYDLVLAQYAHGSYAEPTKAGSPVSNTSNTEAQGTVKEKRPCYKPSGVSVGCTGDSVDPGNISSRDPLDGETGVGRSFSGKPIWVSVDTRYPNRLFEQALVARKVAQFERYTSVRREYAVGNLTATELTGASPKPSRGKDPRTTGPRKIGSRIDFLLEGPDVPPALVEVKSVTLCRNGTGLFPDAPTERAVRHLRELTEAIQAGYYPYIVFIAQREDVRAVAANKETDPVFAKALEEAHLAGVKVLAYRCKVSPEEIRLDPNILPILFEDGYHLPG</sequence>